<dbReference type="InterPro" id="IPR011527">
    <property type="entry name" value="ABC1_TM_dom"/>
</dbReference>
<dbReference type="Gene3D" id="1.20.1560.10">
    <property type="entry name" value="ABC transporter type 1, transmembrane domain"/>
    <property type="match status" value="1"/>
</dbReference>
<evidence type="ECO:0000313" key="10">
    <source>
        <dbReference type="EMBL" id="QAT62480.1"/>
    </source>
</evidence>
<evidence type="ECO:0000256" key="6">
    <source>
        <dbReference type="ARBA" id="ARBA00023136"/>
    </source>
</evidence>
<protein>
    <submittedName>
        <fullName evidence="10">ABC transporter ATP-binding protein</fullName>
    </submittedName>
</protein>
<dbReference type="Pfam" id="PF00005">
    <property type="entry name" value="ABC_tran"/>
    <property type="match status" value="1"/>
</dbReference>
<dbReference type="KEGG" id="spoa:EQM13_13360"/>
<dbReference type="SUPFAM" id="SSF90123">
    <property type="entry name" value="ABC transporter transmembrane region"/>
    <property type="match status" value="1"/>
</dbReference>
<comment type="subcellular location">
    <subcellularLocation>
        <location evidence="1">Cell membrane</location>
        <topology evidence="1">Multi-pass membrane protein</topology>
    </subcellularLocation>
</comment>
<feature type="domain" description="ABC transmembrane type-1" evidence="9">
    <location>
        <begin position="84"/>
        <end position="366"/>
    </location>
</feature>
<feature type="transmembrane region" description="Helical" evidence="7">
    <location>
        <begin position="116"/>
        <end position="137"/>
    </location>
</feature>
<dbReference type="InterPro" id="IPR039421">
    <property type="entry name" value="Type_1_exporter"/>
</dbReference>
<dbReference type="InterPro" id="IPR003593">
    <property type="entry name" value="AAA+_ATPase"/>
</dbReference>
<keyword evidence="2 7" id="KW-0812">Transmembrane</keyword>
<evidence type="ECO:0000256" key="2">
    <source>
        <dbReference type="ARBA" id="ARBA00022692"/>
    </source>
</evidence>
<evidence type="ECO:0000256" key="5">
    <source>
        <dbReference type="ARBA" id="ARBA00022989"/>
    </source>
</evidence>
<dbReference type="PROSITE" id="PS50929">
    <property type="entry name" value="ABC_TM1F"/>
    <property type="match status" value="1"/>
</dbReference>
<dbReference type="InterPro" id="IPR036640">
    <property type="entry name" value="ABC1_TM_sf"/>
</dbReference>
<dbReference type="GO" id="GO:0005524">
    <property type="term" value="F:ATP binding"/>
    <property type="evidence" value="ECO:0007669"/>
    <property type="project" value="UniProtKB-KW"/>
</dbReference>
<dbReference type="OrthoDB" id="9762778at2"/>
<evidence type="ECO:0000256" key="7">
    <source>
        <dbReference type="SAM" id="Phobius"/>
    </source>
</evidence>
<dbReference type="PROSITE" id="PS00211">
    <property type="entry name" value="ABC_TRANSPORTER_1"/>
    <property type="match status" value="1"/>
</dbReference>
<dbReference type="InterPro" id="IPR027417">
    <property type="entry name" value="P-loop_NTPase"/>
</dbReference>
<dbReference type="GO" id="GO:0015421">
    <property type="term" value="F:ABC-type oligopeptide transporter activity"/>
    <property type="evidence" value="ECO:0007669"/>
    <property type="project" value="TreeGrafter"/>
</dbReference>
<dbReference type="CDD" id="cd07346">
    <property type="entry name" value="ABC_6TM_exporters"/>
    <property type="match status" value="1"/>
</dbReference>
<evidence type="ECO:0000259" key="9">
    <source>
        <dbReference type="PROSITE" id="PS50929"/>
    </source>
</evidence>
<dbReference type="PANTHER" id="PTHR43394">
    <property type="entry name" value="ATP-DEPENDENT PERMEASE MDL1, MITOCHONDRIAL"/>
    <property type="match status" value="1"/>
</dbReference>
<keyword evidence="11" id="KW-1185">Reference proteome</keyword>
<dbReference type="InterPro" id="IPR017871">
    <property type="entry name" value="ABC_transporter-like_CS"/>
</dbReference>
<dbReference type="Gene3D" id="3.40.50.300">
    <property type="entry name" value="P-loop containing nucleotide triphosphate hydrolases"/>
    <property type="match status" value="1"/>
</dbReference>
<evidence type="ECO:0000256" key="3">
    <source>
        <dbReference type="ARBA" id="ARBA00022741"/>
    </source>
</evidence>
<dbReference type="InterPro" id="IPR003439">
    <property type="entry name" value="ABC_transporter-like_ATP-bd"/>
</dbReference>
<dbReference type="GO" id="GO:0016887">
    <property type="term" value="F:ATP hydrolysis activity"/>
    <property type="evidence" value="ECO:0007669"/>
    <property type="project" value="InterPro"/>
</dbReference>
<feature type="transmembrane region" description="Helical" evidence="7">
    <location>
        <begin position="343"/>
        <end position="364"/>
    </location>
</feature>
<dbReference type="GO" id="GO:0005886">
    <property type="term" value="C:plasma membrane"/>
    <property type="evidence" value="ECO:0007669"/>
    <property type="project" value="UniProtKB-SubCell"/>
</dbReference>
<keyword evidence="5 7" id="KW-1133">Transmembrane helix</keyword>
<keyword evidence="4 10" id="KW-0067">ATP-binding</keyword>
<evidence type="ECO:0000256" key="1">
    <source>
        <dbReference type="ARBA" id="ARBA00004651"/>
    </source>
</evidence>
<organism evidence="10 11">
    <name type="scientific">Acidilutibacter cellobiosedens</name>
    <dbReference type="NCBI Taxonomy" id="2507161"/>
    <lineage>
        <taxon>Bacteria</taxon>
        <taxon>Bacillati</taxon>
        <taxon>Bacillota</taxon>
        <taxon>Tissierellia</taxon>
        <taxon>Tissierellales</taxon>
        <taxon>Acidilutibacteraceae</taxon>
        <taxon>Acidilutibacter</taxon>
    </lineage>
</organism>
<sequence length="627" mass="72426">MYLPVLSMELFRKRKDTLTAHSVIWNQQMMIWHLKKFLNGLSDYSMLKIDMRGRVKFYMKSEKFDFGLLKRILKYLEPFKKRLWLIIAGFGLSTLVGFFQPLTIRNITDNGMSQKNLRVIIYSVFVLFGLVFVNQLIEVMQTKLFTDIHNESEFLLSHQAFNKLLHLKTEYFSDKNNSEIINSLQMDVDNVSSVTSRFIAVNISYIFRVISGIAGLVIISWKLTLVVLAMAPIKYFTVLKLSKRKEKKTEKLIEIYRDFSAWFDDNIGGVKEIKLWNLYDRRYRTFEKKQKDILKINKESTMLDTWNVFYEVMLEWSVTGILYILGGILIVNGSLTIGGVFAFLSYSSYVTGPISSILNIRYFFSKIFPSAKRLFSFLDMEEEVDPENGREVEKENQMIQFKNVSFSYEENREVLKDISFTFSKGEKIAIIGANGSGKTTILNLLLRFIEPTKGEIYIGDKNINQISIDKYRSLFSVVSQEPYLFHDTIMNNINLDGSADEEKVERACRQSGANEFIDKLPKKENSKIGKNGARLSGGEKQKLAVARAIVKDSPIVILDEATSGYDVESDSYLHDVILNELKDKSVIMITHRYDNLEGMDIIYRLSEGRLVRVNKSENRFHISASQN</sequence>
<gene>
    <name evidence="10" type="ORF">EQM13_13360</name>
</gene>
<dbReference type="SMART" id="SM00382">
    <property type="entry name" value="AAA"/>
    <property type="match status" value="1"/>
</dbReference>
<keyword evidence="3" id="KW-0547">Nucleotide-binding</keyword>
<accession>A0A410QEQ8</accession>
<feature type="transmembrane region" description="Helical" evidence="7">
    <location>
        <begin position="205"/>
        <end position="238"/>
    </location>
</feature>
<dbReference type="Pfam" id="PF00664">
    <property type="entry name" value="ABC_membrane"/>
    <property type="match status" value="1"/>
</dbReference>
<dbReference type="Proteomes" id="UP000287969">
    <property type="component" value="Chromosome"/>
</dbReference>
<keyword evidence="6 7" id="KW-0472">Membrane</keyword>
<dbReference type="SUPFAM" id="SSF52540">
    <property type="entry name" value="P-loop containing nucleoside triphosphate hydrolases"/>
    <property type="match status" value="1"/>
</dbReference>
<feature type="domain" description="ABC transporter" evidence="8">
    <location>
        <begin position="399"/>
        <end position="627"/>
    </location>
</feature>
<dbReference type="EMBL" id="CP035282">
    <property type="protein sequence ID" value="QAT62480.1"/>
    <property type="molecule type" value="Genomic_DNA"/>
</dbReference>
<evidence type="ECO:0000259" key="8">
    <source>
        <dbReference type="PROSITE" id="PS50893"/>
    </source>
</evidence>
<evidence type="ECO:0000313" key="11">
    <source>
        <dbReference type="Proteomes" id="UP000287969"/>
    </source>
</evidence>
<reference evidence="11" key="1">
    <citation type="submission" date="2019-01" db="EMBL/GenBank/DDBJ databases">
        <title>Draft genomes of a novel of Sporanaerobacter strains.</title>
        <authorList>
            <person name="Ma S."/>
        </authorList>
    </citation>
    <scope>NUCLEOTIDE SEQUENCE [LARGE SCALE GENOMIC DNA]</scope>
    <source>
        <strain evidence="11">NJN-17</strain>
    </source>
</reference>
<evidence type="ECO:0000256" key="4">
    <source>
        <dbReference type="ARBA" id="ARBA00022840"/>
    </source>
</evidence>
<dbReference type="PANTHER" id="PTHR43394:SF1">
    <property type="entry name" value="ATP-BINDING CASSETTE SUB-FAMILY B MEMBER 10, MITOCHONDRIAL"/>
    <property type="match status" value="1"/>
</dbReference>
<name>A0A410QEQ8_9FIRM</name>
<proteinExistence type="predicted"/>
<feature type="transmembrane region" description="Helical" evidence="7">
    <location>
        <begin position="308"/>
        <end position="331"/>
    </location>
</feature>
<dbReference type="PROSITE" id="PS50893">
    <property type="entry name" value="ABC_TRANSPORTER_2"/>
    <property type="match status" value="1"/>
</dbReference>
<dbReference type="AlphaFoldDB" id="A0A410QEQ8"/>
<feature type="transmembrane region" description="Helical" evidence="7">
    <location>
        <begin position="83"/>
        <end position="104"/>
    </location>
</feature>